<dbReference type="Proteomes" id="UP001177003">
    <property type="component" value="Chromosome 8"/>
</dbReference>
<reference evidence="2" key="1">
    <citation type="submission" date="2023-04" db="EMBL/GenBank/DDBJ databases">
        <authorList>
            <person name="Vijverberg K."/>
            <person name="Xiong W."/>
            <person name="Schranz E."/>
        </authorList>
    </citation>
    <scope>NUCLEOTIDE SEQUENCE</scope>
</reference>
<keyword evidence="3" id="KW-1185">Reference proteome</keyword>
<organism evidence="2 3">
    <name type="scientific">Lactuca saligna</name>
    <name type="common">Willowleaf lettuce</name>
    <dbReference type="NCBI Taxonomy" id="75948"/>
    <lineage>
        <taxon>Eukaryota</taxon>
        <taxon>Viridiplantae</taxon>
        <taxon>Streptophyta</taxon>
        <taxon>Embryophyta</taxon>
        <taxon>Tracheophyta</taxon>
        <taxon>Spermatophyta</taxon>
        <taxon>Magnoliopsida</taxon>
        <taxon>eudicotyledons</taxon>
        <taxon>Gunneridae</taxon>
        <taxon>Pentapetalae</taxon>
        <taxon>asterids</taxon>
        <taxon>campanulids</taxon>
        <taxon>Asterales</taxon>
        <taxon>Asteraceae</taxon>
        <taxon>Cichorioideae</taxon>
        <taxon>Cichorieae</taxon>
        <taxon>Lactucinae</taxon>
        <taxon>Lactuca</taxon>
    </lineage>
</organism>
<feature type="compositionally biased region" description="Low complexity" evidence="1">
    <location>
        <begin position="45"/>
        <end position="57"/>
    </location>
</feature>
<feature type="region of interest" description="Disordered" evidence="1">
    <location>
        <begin position="87"/>
        <end position="111"/>
    </location>
</feature>
<evidence type="ECO:0000256" key="1">
    <source>
        <dbReference type="SAM" id="MobiDB-lite"/>
    </source>
</evidence>
<dbReference type="EMBL" id="OX465084">
    <property type="protein sequence ID" value="CAI9300050.1"/>
    <property type="molecule type" value="Genomic_DNA"/>
</dbReference>
<sequence length="111" mass="12873">MAPQMFPFNHFSSQPMGFYHNQSQLTPRPDMDLDPFELVKETQFFSQPQQQTDFQTQPRHLLDESSDSSDEAPVAYLVQAFFQEPEVEQHAQKRKNGGLKVEGGWMMKKGH</sequence>
<gene>
    <name evidence="2" type="ORF">LSALG_LOCUS38719</name>
</gene>
<accession>A0AA35ZW76</accession>
<evidence type="ECO:0000313" key="3">
    <source>
        <dbReference type="Proteomes" id="UP001177003"/>
    </source>
</evidence>
<feature type="region of interest" description="Disordered" evidence="1">
    <location>
        <begin position="1"/>
        <end position="32"/>
    </location>
</feature>
<name>A0AA35ZW76_LACSI</name>
<proteinExistence type="predicted"/>
<protein>
    <submittedName>
        <fullName evidence="2">Uncharacterized protein</fullName>
    </submittedName>
</protein>
<evidence type="ECO:0000313" key="2">
    <source>
        <dbReference type="EMBL" id="CAI9300050.1"/>
    </source>
</evidence>
<feature type="compositionally biased region" description="Polar residues" evidence="1">
    <location>
        <begin position="10"/>
        <end position="26"/>
    </location>
</feature>
<dbReference type="AlphaFoldDB" id="A0AA35ZW76"/>
<feature type="region of interest" description="Disordered" evidence="1">
    <location>
        <begin position="45"/>
        <end position="69"/>
    </location>
</feature>